<dbReference type="Pfam" id="PF00275">
    <property type="entry name" value="EPSP_synthase"/>
    <property type="match status" value="1"/>
</dbReference>
<dbReference type="PIRSF" id="PIRSF000505">
    <property type="entry name" value="EPSPS"/>
    <property type="match status" value="1"/>
</dbReference>
<evidence type="ECO:0000256" key="4">
    <source>
        <dbReference type="ARBA" id="ARBA00022605"/>
    </source>
</evidence>
<dbReference type="NCBIfam" id="TIGR01356">
    <property type="entry name" value="aroA"/>
    <property type="match status" value="1"/>
</dbReference>
<feature type="binding site" evidence="8">
    <location>
        <position position="51"/>
    </location>
    <ligand>
        <name>phosphoenolpyruvate</name>
        <dbReference type="ChEBI" id="CHEBI:58702"/>
    </ligand>
</feature>
<organism evidence="10 11">
    <name type="scientific">Hyphomonas johnsonii MHS-2</name>
    <dbReference type="NCBI Taxonomy" id="1280950"/>
    <lineage>
        <taxon>Bacteria</taxon>
        <taxon>Pseudomonadati</taxon>
        <taxon>Pseudomonadota</taxon>
        <taxon>Alphaproteobacteria</taxon>
        <taxon>Hyphomonadales</taxon>
        <taxon>Hyphomonadaceae</taxon>
        <taxon>Hyphomonas</taxon>
    </lineage>
</organism>
<feature type="binding site" evidence="8">
    <location>
        <position position="199"/>
    </location>
    <ligand>
        <name>3-phosphoshikimate</name>
        <dbReference type="ChEBI" id="CHEBI:145989"/>
    </ligand>
</feature>
<evidence type="ECO:0000256" key="8">
    <source>
        <dbReference type="HAMAP-Rule" id="MF_00210"/>
    </source>
</evidence>
<dbReference type="UniPathway" id="UPA00053">
    <property type="reaction ID" value="UER00089"/>
</dbReference>
<dbReference type="SUPFAM" id="SSF55205">
    <property type="entry name" value="EPT/RTPC-like"/>
    <property type="match status" value="1"/>
</dbReference>
<feature type="binding site" evidence="8">
    <location>
        <position position="350"/>
    </location>
    <ligand>
        <name>3-phosphoshikimate</name>
        <dbReference type="ChEBI" id="CHEBI:145989"/>
    </ligand>
</feature>
<dbReference type="InterPro" id="IPR023193">
    <property type="entry name" value="EPSP_synthase_CS"/>
</dbReference>
<evidence type="ECO:0000256" key="6">
    <source>
        <dbReference type="ARBA" id="ARBA00023141"/>
    </source>
</evidence>
<dbReference type="Proteomes" id="UP000025171">
    <property type="component" value="Unassembled WGS sequence"/>
</dbReference>
<comment type="caution">
    <text evidence="10">The sequence shown here is derived from an EMBL/GenBank/DDBJ whole genome shotgun (WGS) entry which is preliminary data.</text>
</comment>
<evidence type="ECO:0000313" key="10">
    <source>
        <dbReference type="EMBL" id="KCZ90060.1"/>
    </source>
</evidence>
<feature type="binding site" evidence="8">
    <location>
        <position position="381"/>
    </location>
    <ligand>
        <name>phosphoenolpyruvate</name>
        <dbReference type="ChEBI" id="CHEBI:58702"/>
    </ligand>
</feature>
<dbReference type="EC" id="2.5.1.19" evidence="8"/>
<dbReference type="GO" id="GO:0009073">
    <property type="term" value="P:aromatic amino acid family biosynthetic process"/>
    <property type="evidence" value="ECO:0007669"/>
    <property type="project" value="UniProtKB-KW"/>
</dbReference>
<feature type="binding site" evidence="8">
    <location>
        <position position="425"/>
    </location>
    <ligand>
        <name>phosphoenolpyruvate</name>
        <dbReference type="ChEBI" id="CHEBI:58702"/>
    </ligand>
</feature>
<dbReference type="HAMAP" id="MF_00210">
    <property type="entry name" value="EPSP_synth"/>
    <property type="match status" value="1"/>
</dbReference>
<evidence type="ECO:0000256" key="1">
    <source>
        <dbReference type="ARBA" id="ARBA00004811"/>
    </source>
</evidence>
<evidence type="ECO:0000256" key="5">
    <source>
        <dbReference type="ARBA" id="ARBA00022679"/>
    </source>
</evidence>
<feature type="binding site" evidence="8">
    <location>
        <position position="377"/>
    </location>
    <ligand>
        <name>3-phosphoshikimate</name>
        <dbReference type="ChEBI" id="CHEBI:145989"/>
    </ligand>
</feature>
<feature type="binding site" evidence="8">
    <location>
        <position position="199"/>
    </location>
    <ligand>
        <name>phosphoenolpyruvate</name>
        <dbReference type="ChEBI" id="CHEBI:58702"/>
    </ligand>
</feature>
<feature type="binding site" evidence="8">
    <location>
        <position position="52"/>
    </location>
    <ligand>
        <name>3-phosphoshikimate</name>
        <dbReference type="ChEBI" id="CHEBI:145989"/>
    </ligand>
</feature>
<feature type="binding site" evidence="8">
    <location>
        <position position="51"/>
    </location>
    <ligand>
        <name>3-phosphoshikimate</name>
        <dbReference type="ChEBI" id="CHEBI:145989"/>
    </ligand>
</feature>
<keyword evidence="5 8" id="KW-0808">Transferase</keyword>
<dbReference type="GO" id="GO:0005737">
    <property type="term" value="C:cytoplasm"/>
    <property type="evidence" value="ECO:0007669"/>
    <property type="project" value="UniProtKB-SubCell"/>
</dbReference>
<evidence type="ECO:0000256" key="3">
    <source>
        <dbReference type="ARBA" id="ARBA00022490"/>
    </source>
</evidence>
<proteinExistence type="inferred from homology"/>
<dbReference type="PROSITE" id="PS00885">
    <property type="entry name" value="EPSP_SYNTHASE_2"/>
    <property type="match status" value="1"/>
</dbReference>
<keyword evidence="3 8" id="KW-0963">Cytoplasm</keyword>
<dbReference type="GO" id="GO:0009423">
    <property type="term" value="P:chorismate biosynthetic process"/>
    <property type="evidence" value="ECO:0007669"/>
    <property type="project" value="UniProtKB-UniRule"/>
</dbReference>
<dbReference type="GO" id="GO:0003866">
    <property type="term" value="F:3-phosphoshikimate 1-carboxyvinyltransferase activity"/>
    <property type="evidence" value="ECO:0007669"/>
    <property type="project" value="UniProtKB-UniRule"/>
</dbReference>
<dbReference type="PATRIC" id="fig|1280950.3.peg.2806"/>
<keyword evidence="11" id="KW-1185">Reference proteome</keyword>
<dbReference type="GO" id="GO:0008652">
    <property type="term" value="P:amino acid biosynthetic process"/>
    <property type="evidence" value="ECO:0007669"/>
    <property type="project" value="UniProtKB-KW"/>
</dbReference>
<feature type="binding site" evidence="8">
    <location>
        <position position="56"/>
    </location>
    <ligand>
        <name>3-phosphoshikimate</name>
        <dbReference type="ChEBI" id="CHEBI:145989"/>
    </ligand>
</feature>
<comment type="caution">
    <text evidence="8">Lacks conserved residue(s) required for the propagation of feature annotation.</text>
</comment>
<dbReference type="AlphaFoldDB" id="A0A059FHF3"/>
<dbReference type="FunFam" id="3.65.10.10:FF:000005">
    <property type="entry name" value="3-phosphoshikimate 1-carboxyvinyltransferase"/>
    <property type="match status" value="1"/>
</dbReference>
<feature type="active site" description="Proton acceptor" evidence="8">
    <location>
        <position position="350"/>
    </location>
</feature>
<dbReference type="CDD" id="cd01556">
    <property type="entry name" value="EPSP_synthase"/>
    <property type="match status" value="1"/>
</dbReference>
<name>A0A059FHF3_9PROT</name>
<evidence type="ECO:0000313" key="11">
    <source>
        <dbReference type="Proteomes" id="UP000025171"/>
    </source>
</evidence>
<comment type="function">
    <text evidence="8">Catalyzes the transfer of the enolpyruvyl moiety of phosphoenolpyruvate (PEP) to the 5-hydroxyl of shikimate-3-phosphate (S3P) to produce enolpyruvyl shikimate-3-phosphate and inorganic phosphate.</text>
</comment>
<keyword evidence="6 8" id="KW-0057">Aromatic amino acid biosynthesis</keyword>
<dbReference type="InterPro" id="IPR013792">
    <property type="entry name" value="RNA3'P_cycl/enolpyr_Trfase_a/b"/>
</dbReference>
<dbReference type="PROSITE" id="PS00104">
    <property type="entry name" value="EPSP_SYNTHASE_1"/>
    <property type="match status" value="1"/>
</dbReference>
<gene>
    <name evidence="8" type="primary">aroA</name>
    <name evidence="10" type="ORF">HJO_13961</name>
</gene>
<dbReference type="eggNOG" id="COG0128">
    <property type="taxonomic scope" value="Bacteria"/>
</dbReference>
<comment type="pathway">
    <text evidence="1 8">Metabolic intermediate biosynthesis; chorismate biosynthesis; chorismate from D-erythrose 4-phosphate and phosphoenolpyruvate: step 6/7.</text>
</comment>
<dbReference type="STRING" id="1280950.HJO_13961"/>
<evidence type="ECO:0000259" key="9">
    <source>
        <dbReference type="Pfam" id="PF00275"/>
    </source>
</evidence>
<dbReference type="EMBL" id="ARYK01000007">
    <property type="protein sequence ID" value="KCZ90060.1"/>
    <property type="molecule type" value="Genomic_DNA"/>
</dbReference>
<dbReference type="PANTHER" id="PTHR21090:SF5">
    <property type="entry name" value="PENTAFUNCTIONAL AROM POLYPEPTIDE"/>
    <property type="match status" value="1"/>
</dbReference>
<feature type="binding site" evidence="8">
    <location>
        <position position="124"/>
    </location>
    <ligand>
        <name>phosphoenolpyruvate</name>
        <dbReference type="ChEBI" id="CHEBI:58702"/>
    </ligand>
</feature>
<feature type="domain" description="Enolpyruvate transferase" evidence="9">
    <location>
        <begin position="37"/>
        <end position="459"/>
    </location>
</feature>
<comment type="similarity">
    <text evidence="2 8">Belongs to the EPSP synthase family.</text>
</comment>
<reference evidence="10 11" key="1">
    <citation type="journal article" date="2014" name="Antonie Van Leeuwenhoek">
        <title>Hyphomonas beringensis sp. nov. and Hyphomonas chukchiensis sp. nov., isolated from surface seawater of the Bering Sea and Chukchi Sea.</title>
        <authorList>
            <person name="Li C."/>
            <person name="Lai Q."/>
            <person name="Li G."/>
            <person name="Dong C."/>
            <person name="Wang J."/>
            <person name="Liao Y."/>
            <person name="Shao Z."/>
        </authorList>
    </citation>
    <scope>NUCLEOTIDE SEQUENCE [LARGE SCALE GENOMIC DNA]</scope>
    <source>
        <strain evidence="10 11">MHS-2</strain>
    </source>
</reference>
<dbReference type="InterPro" id="IPR036968">
    <property type="entry name" value="Enolpyruvate_Tfrase_sf"/>
</dbReference>
<comment type="subunit">
    <text evidence="8">Monomer.</text>
</comment>
<protein>
    <recommendedName>
        <fullName evidence="8">3-phosphoshikimate 1-carboxyvinyltransferase</fullName>
        <ecNumber evidence="8">2.5.1.19</ecNumber>
    </recommendedName>
    <alternativeName>
        <fullName evidence="8">5-enolpyruvylshikimate-3-phosphate synthase</fullName>
        <shortName evidence="8">EPSP synthase</shortName>
        <shortName evidence="8">EPSPS</shortName>
    </alternativeName>
</protein>
<dbReference type="Gene3D" id="3.65.10.10">
    <property type="entry name" value="Enolpyruvate transferase domain"/>
    <property type="match status" value="2"/>
</dbReference>
<feature type="binding site" evidence="8">
    <location>
        <position position="152"/>
    </location>
    <ligand>
        <name>phosphoenolpyruvate</name>
        <dbReference type="ChEBI" id="CHEBI:58702"/>
    </ligand>
</feature>
<evidence type="ECO:0000256" key="7">
    <source>
        <dbReference type="ARBA" id="ARBA00044633"/>
    </source>
</evidence>
<feature type="binding site" evidence="8">
    <location>
        <position position="197"/>
    </location>
    <ligand>
        <name>3-phosphoshikimate</name>
        <dbReference type="ChEBI" id="CHEBI:145989"/>
    </ligand>
</feature>
<accession>A0A059FHF3</accession>
<comment type="catalytic activity">
    <reaction evidence="7">
        <text>3-phosphoshikimate + phosphoenolpyruvate = 5-O-(1-carboxyvinyl)-3-phosphoshikimate + phosphate</text>
        <dbReference type="Rhea" id="RHEA:21256"/>
        <dbReference type="ChEBI" id="CHEBI:43474"/>
        <dbReference type="ChEBI" id="CHEBI:57701"/>
        <dbReference type="ChEBI" id="CHEBI:58702"/>
        <dbReference type="ChEBI" id="CHEBI:145989"/>
        <dbReference type="EC" id="2.5.1.19"/>
    </reaction>
    <physiologicalReaction direction="left-to-right" evidence="7">
        <dbReference type="Rhea" id="RHEA:21257"/>
    </physiologicalReaction>
</comment>
<dbReference type="InterPro" id="IPR006264">
    <property type="entry name" value="EPSP_synthase"/>
</dbReference>
<dbReference type="InterPro" id="IPR001986">
    <property type="entry name" value="Enolpyruvate_Tfrase_dom"/>
</dbReference>
<comment type="subcellular location">
    <subcellularLocation>
        <location evidence="8">Cytoplasm</location>
    </subcellularLocation>
</comment>
<evidence type="ECO:0000256" key="2">
    <source>
        <dbReference type="ARBA" id="ARBA00009948"/>
    </source>
</evidence>
<dbReference type="PANTHER" id="PTHR21090">
    <property type="entry name" value="AROM/DEHYDROQUINATE SYNTHASE"/>
    <property type="match status" value="1"/>
</dbReference>
<keyword evidence="4 8" id="KW-0028">Amino-acid biosynthesis</keyword>
<sequence>MILVWAGACHERRALSKPEFTLKTPKRNLLMVWTSHPVSRLKGVIRAPGDKSCSHRALILGGIAAGTSHFTGLLEGDDVLRTGTAMQALGATVTRIGPGQWEVTGTGPRGLSSPAAPLDFGNSGTGSRLMMGLMAGYDLTVDLVGDESLSARPMNRILAPLRLMGLADTAEPHGRLPFRLTGTNALKAITYAPPQASAQVKSAVMLAGLNAHGTTIVEEARPTRDHTERMLRGFGAEVAVKRGDGQARTISLPGRQPLSAIEAAIPGDPSSAAFLIAAGLISPDGNVLVEGVMSNPTRSGFFDLAELMGARLGAEDTGDAAGERLIDIQSGSAALIGRNVPERLVASMIDEFPILAVIAAFATGETRVTGAEELRVKETDRVKAVVDMLRANGVEAEEREDGFTVQGCGGPPPGGGLVETRHDHRIAMSALVLGTAAQQPVSVDDISMIATSYPDFLSHMASLGADISERPA</sequence>